<dbReference type="Proteomes" id="UP000007150">
    <property type="component" value="Chromosome 1"/>
</dbReference>
<organism evidence="2 3">
    <name type="scientific">Sphingobium chlorophenolicum L-1</name>
    <dbReference type="NCBI Taxonomy" id="690566"/>
    <lineage>
        <taxon>Bacteria</taxon>
        <taxon>Pseudomonadati</taxon>
        <taxon>Pseudomonadota</taxon>
        <taxon>Alphaproteobacteria</taxon>
        <taxon>Sphingomonadales</taxon>
        <taxon>Sphingomonadaceae</taxon>
        <taxon>Sphingobium</taxon>
    </lineage>
</organism>
<dbReference type="KEGG" id="sch:Sphch_1479"/>
<dbReference type="AlphaFoldDB" id="F6EY61"/>
<dbReference type="RefSeq" id="WP_013847427.1">
    <property type="nucleotide sequence ID" value="NC_015593.1"/>
</dbReference>
<accession>F6EY61</accession>
<dbReference type="EMBL" id="CP002798">
    <property type="protein sequence ID" value="AEG49167.1"/>
    <property type="molecule type" value="Genomic_DNA"/>
</dbReference>
<proteinExistence type="predicted"/>
<evidence type="ECO:0000313" key="3">
    <source>
        <dbReference type="Proteomes" id="UP000007150"/>
    </source>
</evidence>
<feature type="signal peptide" evidence="1">
    <location>
        <begin position="1"/>
        <end position="24"/>
    </location>
</feature>
<evidence type="ECO:0000313" key="2">
    <source>
        <dbReference type="EMBL" id="AEG49167.1"/>
    </source>
</evidence>
<name>F6EY61_SPHCR</name>
<keyword evidence="3" id="KW-1185">Reference proteome</keyword>
<evidence type="ECO:0000256" key="1">
    <source>
        <dbReference type="SAM" id="SignalP"/>
    </source>
</evidence>
<keyword evidence="1" id="KW-0732">Signal</keyword>
<reference evidence="2 3" key="1">
    <citation type="submission" date="2011-05" db="EMBL/GenBank/DDBJ databases">
        <title>Complete sequence of chromosome 1 of Sphingobium chlorophenolicum L-1.</title>
        <authorList>
            <consortium name="US DOE Joint Genome Institute"/>
            <person name="Lucas S."/>
            <person name="Han J."/>
            <person name="Lapidus A."/>
            <person name="Cheng J.-F."/>
            <person name="Goodwin L."/>
            <person name="Pitluck S."/>
            <person name="Peters L."/>
            <person name="Daligault H."/>
            <person name="Han C."/>
            <person name="Tapia R."/>
            <person name="Land M."/>
            <person name="Hauser L."/>
            <person name="Kyrpides N."/>
            <person name="Ivanova N."/>
            <person name="Pagani I."/>
            <person name="Turner P."/>
            <person name="Copley S."/>
            <person name="Woyke T."/>
        </authorList>
    </citation>
    <scope>NUCLEOTIDE SEQUENCE [LARGE SCALE GENOMIC DNA]</scope>
    <source>
        <strain evidence="2 3">L-1</strain>
    </source>
</reference>
<feature type="chain" id="PRO_5003335613" evidence="1">
    <location>
        <begin position="25"/>
        <end position="249"/>
    </location>
</feature>
<dbReference type="HOGENOM" id="CLU_1115202_0_0_5"/>
<dbReference type="STRING" id="690566.Sphch_1479"/>
<protein>
    <submittedName>
        <fullName evidence="2">Uncharacterized protein</fullName>
    </submittedName>
</protein>
<sequence precursor="true">MIGNYRVSILFATILGMCTGPAFAACDVPNTISNGQVADASKVMANFQAVAACVDAAVHSTGAPPAGAIAVITGANSIGAGNLSGDVSTSGGTTTTLSNSGVAAGTYFGANITVDAKGRVTSAANGTGGGGGGEMYYSGSSTTIYTDPGVPMGPLNSSTVTIPGSTSVRKFIVNAYFQFGGSHGIGSAIYFDGTAYTQRQKWAGSGDPDASFSSFGPLIVTVPGDGNEHTLSIYVSDSGNTGAVYEVAP</sequence>
<dbReference type="PROSITE" id="PS51257">
    <property type="entry name" value="PROKAR_LIPOPROTEIN"/>
    <property type="match status" value="1"/>
</dbReference>
<gene>
    <name evidence="2" type="ORF">Sphch_1479</name>
</gene>